<gene>
    <name evidence="1" type="ORF">GQF02_15335</name>
</gene>
<dbReference type="EMBL" id="WSSB01000021">
    <property type="protein sequence ID" value="MXR38344.1"/>
    <property type="molecule type" value="Genomic_DNA"/>
</dbReference>
<dbReference type="AlphaFoldDB" id="A0A845BT16"/>
<evidence type="ECO:0000313" key="1">
    <source>
        <dbReference type="EMBL" id="MXR38344.1"/>
    </source>
</evidence>
<accession>A0A845BT16</accession>
<dbReference type="Proteomes" id="UP000467214">
    <property type="component" value="Unassembled WGS sequence"/>
</dbReference>
<proteinExistence type="predicted"/>
<evidence type="ECO:0000313" key="2">
    <source>
        <dbReference type="Proteomes" id="UP000467214"/>
    </source>
</evidence>
<protein>
    <submittedName>
        <fullName evidence="1">Uncharacterized protein</fullName>
    </submittedName>
</protein>
<reference evidence="1 2" key="1">
    <citation type="submission" date="2019-12" db="EMBL/GenBank/DDBJ databases">
        <title>Neisseriaceae gen. nov. sp. Genome sequencing and assembly.</title>
        <authorList>
            <person name="Liu Z."/>
            <person name="Li A."/>
        </authorList>
    </citation>
    <scope>NUCLEOTIDE SEQUENCE [LARGE SCALE GENOMIC DNA]</scope>
    <source>
        <strain evidence="1 2">B2N2-7</strain>
    </source>
</reference>
<dbReference type="RefSeq" id="WP_160798323.1">
    <property type="nucleotide sequence ID" value="NZ_WSSB01000021.1"/>
</dbReference>
<name>A0A845BT16_9NEIS</name>
<organism evidence="1 2">
    <name type="scientific">Craterilacuibacter sinensis</name>
    <dbReference type="NCBI Taxonomy" id="2686017"/>
    <lineage>
        <taxon>Bacteria</taxon>
        <taxon>Pseudomonadati</taxon>
        <taxon>Pseudomonadota</taxon>
        <taxon>Betaproteobacteria</taxon>
        <taxon>Neisseriales</taxon>
        <taxon>Neisseriaceae</taxon>
        <taxon>Craterilacuibacter</taxon>
    </lineage>
</organism>
<sequence length="304" mass="34059">MYDWNALWHQHAGYRSGFNLKTHNLAATQDINTLAEQLSARLIKPAKSEHDVAVYETDGLFILAGHNDGLQLLELKKHEMFDITLHFVTEGDDSECTLPCIEVTVDNLATGENSHWRTAVSKDKDGNILIGREKLGSGLAPMMPFDELSFTDNARFRDDLYHAWQQELPLLAPEIEAWFDPERVVATASAAHEAQAATDSLHGEMDARTHEMLERYAEIIRREQLLLSRRFADNELQLIAAVLKGIHFEGASACRGLWLAVEARILDEDLDHEHQVDAEALLSKLKALSYTQEVALIEALAPAA</sequence>
<keyword evidence="2" id="KW-1185">Reference proteome</keyword>
<comment type="caution">
    <text evidence="1">The sequence shown here is derived from an EMBL/GenBank/DDBJ whole genome shotgun (WGS) entry which is preliminary data.</text>
</comment>